<accession>A0A1Y2JWB3</accession>
<dbReference type="Proteomes" id="UP000193335">
    <property type="component" value="Unassembled WGS sequence"/>
</dbReference>
<evidence type="ECO:0000313" key="3">
    <source>
        <dbReference type="Proteomes" id="UP000193335"/>
    </source>
</evidence>
<feature type="transmembrane region" description="Helical" evidence="1">
    <location>
        <begin position="51"/>
        <end position="71"/>
    </location>
</feature>
<keyword evidence="1" id="KW-0472">Membrane</keyword>
<comment type="caution">
    <text evidence="2">The sequence shown here is derived from an EMBL/GenBank/DDBJ whole genome shotgun (WGS) entry which is preliminary data.</text>
</comment>
<protein>
    <submittedName>
        <fullName evidence="2">Uncharacterized protein</fullName>
    </submittedName>
</protein>
<dbReference type="EMBL" id="NAFL01000222">
    <property type="protein sequence ID" value="OSJ35167.1"/>
    <property type="molecule type" value="Genomic_DNA"/>
</dbReference>
<keyword evidence="1" id="KW-1133">Transmembrane helix</keyword>
<evidence type="ECO:0000313" key="2">
    <source>
        <dbReference type="EMBL" id="OSJ35167.1"/>
    </source>
</evidence>
<gene>
    <name evidence="2" type="ORF">BSZ19_09710</name>
</gene>
<evidence type="ECO:0000256" key="1">
    <source>
        <dbReference type="SAM" id="Phobius"/>
    </source>
</evidence>
<name>A0A1Y2JWB3_BRAJP</name>
<organism evidence="2 3">
    <name type="scientific">Bradyrhizobium japonicum</name>
    <dbReference type="NCBI Taxonomy" id="375"/>
    <lineage>
        <taxon>Bacteria</taxon>
        <taxon>Pseudomonadati</taxon>
        <taxon>Pseudomonadota</taxon>
        <taxon>Alphaproteobacteria</taxon>
        <taxon>Hyphomicrobiales</taxon>
        <taxon>Nitrobacteraceae</taxon>
        <taxon>Bradyrhizobium</taxon>
    </lineage>
</organism>
<sequence length="73" mass="8025">MFEQIRFPLKPGALWLLPGIRPVPRGGGLWTGFEFNERRPGREVAIETGPFQAGIVAVGILNAALVAWLILEL</sequence>
<keyword evidence="1" id="KW-0812">Transmembrane</keyword>
<dbReference type="AlphaFoldDB" id="A0A1Y2JWB3"/>
<reference evidence="2 3" key="1">
    <citation type="submission" date="2017-03" db="EMBL/GenBank/DDBJ databases">
        <title>Whole genome sequences of fourteen strains of Bradyrhizobium canariense and one strain of Bradyrhizobium japonicum isolated from Lupinus (Papilionoideae: Genisteae) species in Algeria.</title>
        <authorList>
            <person name="Crovadore J."/>
            <person name="Chekireb D."/>
            <person name="Brachmann A."/>
            <person name="Chablais R."/>
            <person name="Cochard B."/>
            <person name="Lefort F."/>
        </authorList>
    </citation>
    <scope>NUCLEOTIDE SEQUENCE [LARGE SCALE GENOMIC DNA]</scope>
    <source>
        <strain evidence="2 3">UBMA197</strain>
    </source>
</reference>
<proteinExistence type="predicted"/>